<sequence>MIKEFSINSNNVIVNFSIKYCQTEKELLDSKSFEKILHNQIKYLQKQNASLLDRLHLIMPSTDLENEFLRLFKLLIIMDKQSIAEVNPEYLKVFQHTSDVIDFIEGLYNYWRGLERYALIQTTGDKSGIQNVNFIEAKNAFTNLVLKTYRRIEENLMEKDQNIYRQLSAGINAGIVLTDNKIDLPSTYDKVEDIPIIQKIVFTPPFIIYPNENKRSGLFERSDVNPIDYIELNQSHFFCYPAKVGSSLAFVYFHRDFMNHGVSLCNLFDLAEPEEYINKSPDLIYVFGARLPKHEKRTVYYYDKKNDIHVGYVSNTKEVDYFGYMKKMILTLHNLRMIKLGNLPIHGAMVHITLKNGIEKTIAIVGDSGAGKSESLEAFRTLSKKYLKEIKIIFDDMGSFHIEDGKVIGYGTEIGAFVRLDDLEMGYSFKEMDRAIFMNPHRQNARVLLPVSTYDVVTRGYEVDILLYANNYEDTNDVLRFFDTPEKAIDVFSKGRRKAKGTTSESGLVESFFANPFGPVQEEQATTKLINQYFNQLFDNNIPVGEIYTKLAIPTFERKGPEQAAKQLFKWLQQ</sequence>
<accession>A0A7L7KQE3</accession>
<dbReference type="GO" id="GO:0016301">
    <property type="term" value="F:kinase activity"/>
    <property type="evidence" value="ECO:0007669"/>
    <property type="project" value="UniProtKB-KW"/>
</dbReference>
<name>A0A7L7KQE3_9MOLU</name>
<proteinExistence type="predicted"/>
<keyword evidence="1" id="KW-0670">Pyruvate</keyword>
<keyword evidence="2" id="KW-1185">Reference proteome</keyword>
<reference evidence="1 2" key="1">
    <citation type="submission" date="2020-02" db="EMBL/GenBank/DDBJ databases">
        <authorList>
            <person name="Zheng R.K."/>
            <person name="Sun C.M."/>
        </authorList>
    </citation>
    <scope>NUCLEOTIDE SEQUENCE [LARGE SCALE GENOMIC DNA]</scope>
    <source>
        <strain evidence="2">zrk13</strain>
    </source>
</reference>
<dbReference type="SUPFAM" id="SSF53795">
    <property type="entry name" value="PEP carboxykinase-like"/>
    <property type="match status" value="1"/>
</dbReference>
<dbReference type="Proteomes" id="UP000514720">
    <property type="component" value="Chromosome"/>
</dbReference>
<keyword evidence="1" id="KW-0418">Kinase</keyword>
<dbReference type="KEGG" id="xcl:G4Z02_01645"/>
<dbReference type="RefSeq" id="WP_258878115.1">
    <property type="nucleotide sequence ID" value="NZ_CP048914.1"/>
</dbReference>
<dbReference type="EMBL" id="CP048914">
    <property type="protein sequence ID" value="QMS84502.1"/>
    <property type="molecule type" value="Genomic_DNA"/>
</dbReference>
<evidence type="ECO:0000313" key="1">
    <source>
        <dbReference type="EMBL" id="QMS84502.1"/>
    </source>
</evidence>
<protein>
    <submittedName>
        <fullName evidence="1">Phosphoenolpyruvate carboxykinase</fullName>
    </submittedName>
</protein>
<organism evidence="1 2">
    <name type="scientific">Candidatus Xianfuyuplasma coldseepsis</name>
    <dbReference type="NCBI Taxonomy" id="2782163"/>
    <lineage>
        <taxon>Bacteria</taxon>
        <taxon>Bacillati</taxon>
        <taxon>Mycoplasmatota</taxon>
        <taxon>Mollicutes</taxon>
        <taxon>Candidatus Izemoplasmatales</taxon>
        <taxon>Candidatus Izemoplasmataceae</taxon>
        <taxon>Candidatus Xianfuyuplasma</taxon>
    </lineage>
</organism>
<keyword evidence="1" id="KW-0808">Transferase</keyword>
<evidence type="ECO:0000313" key="2">
    <source>
        <dbReference type="Proteomes" id="UP000514720"/>
    </source>
</evidence>
<dbReference type="AlphaFoldDB" id="A0A7L7KQE3"/>
<gene>
    <name evidence="1" type="ORF">G4Z02_01645</name>
</gene>